<proteinExistence type="predicted"/>
<evidence type="ECO:0000313" key="1">
    <source>
        <dbReference type="EMBL" id="JAH45882.1"/>
    </source>
</evidence>
<dbReference type="AlphaFoldDB" id="A0A0E9SXA5"/>
<accession>A0A0E9SXA5</accession>
<sequence>MLEGSAVSKSDAVCGVMQVIPAEFVSLLLLPHHVARRPAKSKPETGS</sequence>
<reference evidence="1" key="1">
    <citation type="submission" date="2014-11" db="EMBL/GenBank/DDBJ databases">
        <authorList>
            <person name="Amaro Gonzalez C."/>
        </authorList>
    </citation>
    <scope>NUCLEOTIDE SEQUENCE</scope>
</reference>
<name>A0A0E9SXA5_ANGAN</name>
<organism evidence="1">
    <name type="scientific">Anguilla anguilla</name>
    <name type="common">European freshwater eel</name>
    <name type="synonym">Muraena anguilla</name>
    <dbReference type="NCBI Taxonomy" id="7936"/>
    <lineage>
        <taxon>Eukaryota</taxon>
        <taxon>Metazoa</taxon>
        <taxon>Chordata</taxon>
        <taxon>Craniata</taxon>
        <taxon>Vertebrata</taxon>
        <taxon>Euteleostomi</taxon>
        <taxon>Actinopterygii</taxon>
        <taxon>Neopterygii</taxon>
        <taxon>Teleostei</taxon>
        <taxon>Anguilliformes</taxon>
        <taxon>Anguillidae</taxon>
        <taxon>Anguilla</taxon>
    </lineage>
</organism>
<protein>
    <submittedName>
        <fullName evidence="1">Uncharacterized protein</fullName>
    </submittedName>
</protein>
<reference evidence="1" key="2">
    <citation type="journal article" date="2015" name="Fish Shellfish Immunol.">
        <title>Early steps in the European eel (Anguilla anguilla)-Vibrio vulnificus interaction in the gills: Role of the RtxA13 toxin.</title>
        <authorList>
            <person name="Callol A."/>
            <person name="Pajuelo D."/>
            <person name="Ebbesson L."/>
            <person name="Teles M."/>
            <person name="MacKenzie S."/>
            <person name="Amaro C."/>
        </authorList>
    </citation>
    <scope>NUCLEOTIDE SEQUENCE</scope>
</reference>
<dbReference type="EMBL" id="GBXM01062695">
    <property type="protein sequence ID" value="JAH45882.1"/>
    <property type="molecule type" value="Transcribed_RNA"/>
</dbReference>